<evidence type="ECO:0000313" key="1">
    <source>
        <dbReference type="EMBL" id="KAI4341148.1"/>
    </source>
</evidence>
<name>A0ACB9NY93_9MYRT</name>
<sequence>MGKPATMNGASARIAGKCRKKTRGAMTRGSSCLAKLPPRPRVVITEVADFRRLVQDLTGNRSPSPCTSSSPTPSTDSDTVSRRSDGGHVLYDFEEVTGREGNASDCFSGDPSLYYPQPVSVYEQQTLSLGEVESWLLESDSAVPYYESYSQEISIFDYVMGDLYEGQKKVA</sequence>
<comment type="caution">
    <text evidence="1">The sequence shown here is derived from an EMBL/GenBank/DDBJ whole genome shotgun (WGS) entry which is preliminary data.</text>
</comment>
<reference evidence="2" key="1">
    <citation type="journal article" date="2023" name="Front. Plant Sci.">
        <title>Chromosomal-level genome assembly of Melastoma candidum provides insights into trichome evolution.</title>
        <authorList>
            <person name="Zhong Y."/>
            <person name="Wu W."/>
            <person name="Sun C."/>
            <person name="Zou P."/>
            <person name="Liu Y."/>
            <person name="Dai S."/>
            <person name="Zhou R."/>
        </authorList>
    </citation>
    <scope>NUCLEOTIDE SEQUENCE [LARGE SCALE GENOMIC DNA]</scope>
</reference>
<protein>
    <submittedName>
        <fullName evidence="1">Uncharacterized protein</fullName>
    </submittedName>
</protein>
<dbReference type="Proteomes" id="UP001057402">
    <property type="component" value="Chromosome 7"/>
</dbReference>
<evidence type="ECO:0000313" key="2">
    <source>
        <dbReference type="Proteomes" id="UP001057402"/>
    </source>
</evidence>
<proteinExistence type="predicted"/>
<organism evidence="1 2">
    <name type="scientific">Melastoma candidum</name>
    <dbReference type="NCBI Taxonomy" id="119954"/>
    <lineage>
        <taxon>Eukaryota</taxon>
        <taxon>Viridiplantae</taxon>
        <taxon>Streptophyta</taxon>
        <taxon>Embryophyta</taxon>
        <taxon>Tracheophyta</taxon>
        <taxon>Spermatophyta</taxon>
        <taxon>Magnoliopsida</taxon>
        <taxon>eudicotyledons</taxon>
        <taxon>Gunneridae</taxon>
        <taxon>Pentapetalae</taxon>
        <taxon>rosids</taxon>
        <taxon>malvids</taxon>
        <taxon>Myrtales</taxon>
        <taxon>Melastomataceae</taxon>
        <taxon>Melastomatoideae</taxon>
        <taxon>Melastomateae</taxon>
        <taxon>Melastoma</taxon>
    </lineage>
</organism>
<accession>A0ACB9NY93</accession>
<gene>
    <name evidence="1" type="ORF">MLD38_025907</name>
</gene>
<dbReference type="EMBL" id="CM042886">
    <property type="protein sequence ID" value="KAI4341148.1"/>
    <property type="molecule type" value="Genomic_DNA"/>
</dbReference>
<keyword evidence="2" id="KW-1185">Reference proteome</keyword>